<proteinExistence type="predicted"/>
<protein>
    <submittedName>
        <fullName evidence="2">Uncharacterized protein</fullName>
    </submittedName>
</protein>
<evidence type="ECO:0000313" key="3">
    <source>
        <dbReference type="Proteomes" id="UP000004319"/>
    </source>
</evidence>
<evidence type="ECO:0000313" key="2">
    <source>
        <dbReference type="EMBL" id="GAA08299.1"/>
    </source>
</evidence>
<dbReference type="Proteomes" id="UP000004319">
    <property type="component" value="Unassembled WGS sequence"/>
</dbReference>
<accession>F7VD54</accession>
<gene>
    <name evidence="2" type="ORF">ATPR_1303</name>
</gene>
<name>F7VD54_9PROT</name>
<dbReference type="AlphaFoldDB" id="F7VD54"/>
<feature type="transmembrane region" description="Helical" evidence="1">
    <location>
        <begin position="68"/>
        <end position="87"/>
    </location>
</feature>
<reference evidence="2 3" key="1">
    <citation type="journal article" date="2011" name="Biochem. Biophys. Res. Commun.">
        <title>Increased number of Arginine-based salt bridges contributes to the thermotolerance of thermotolerant acetic acid bacteria, Acetobacter tropicalis SKU1100.</title>
        <authorList>
            <person name="Matsutani M."/>
            <person name="Hirakawa H."/>
            <person name="Nishikura M."/>
            <person name="Soemphol W."/>
            <person name="Ali I.A.I."/>
            <person name="Yakushi T."/>
            <person name="Matsushita K."/>
        </authorList>
    </citation>
    <scope>NUCLEOTIDE SEQUENCE [LARGE SCALE GENOMIC DNA]</scope>
    <source>
        <strain evidence="2 3">NBRC 101654</strain>
    </source>
</reference>
<keyword evidence="1" id="KW-0472">Membrane</keyword>
<keyword evidence="1" id="KW-1133">Transmembrane helix</keyword>
<sequence>MRYGGYGGADSAGYSVRMGQTAAAVARRLTGYRPEGTTGSGERCAPTARRTQIMEKLSEEFQKQQKPAARLIVSVSVALAVFFMMVAKAMRNK</sequence>
<evidence type="ECO:0000256" key="1">
    <source>
        <dbReference type="SAM" id="Phobius"/>
    </source>
</evidence>
<comment type="caution">
    <text evidence="2">The sequence shown here is derived from an EMBL/GenBank/DDBJ whole genome shotgun (WGS) entry which is preliminary data.</text>
</comment>
<keyword evidence="1" id="KW-0812">Transmembrane</keyword>
<dbReference type="EMBL" id="BABS01000029">
    <property type="protein sequence ID" value="GAA08299.1"/>
    <property type="molecule type" value="Genomic_DNA"/>
</dbReference>
<organism evidence="2 3">
    <name type="scientific">Acetobacter tropicalis NBRC 101654</name>
    <dbReference type="NCBI Taxonomy" id="749388"/>
    <lineage>
        <taxon>Bacteria</taxon>
        <taxon>Pseudomonadati</taxon>
        <taxon>Pseudomonadota</taxon>
        <taxon>Alphaproteobacteria</taxon>
        <taxon>Acetobacterales</taxon>
        <taxon>Acetobacteraceae</taxon>
        <taxon>Acetobacter</taxon>
    </lineage>
</organism>